<reference evidence="1 2" key="1">
    <citation type="submission" date="2013-09" db="EMBL/GenBank/DDBJ databases">
        <authorList>
            <person name="Zeng Z."/>
            <person name="Chen C."/>
        </authorList>
    </citation>
    <scope>NUCLEOTIDE SEQUENCE [LARGE SCALE GENOMIC DNA]</scope>
    <source>
        <strain evidence="1 2">GH29-5</strain>
    </source>
</reference>
<dbReference type="InterPro" id="IPR011473">
    <property type="entry name" value="DUF1579"/>
</dbReference>
<evidence type="ECO:0008006" key="3">
    <source>
        <dbReference type="Google" id="ProtNLM"/>
    </source>
</evidence>
<dbReference type="AlphaFoldDB" id="A0A0A2MHA1"/>
<proteinExistence type="predicted"/>
<dbReference type="Pfam" id="PF07617">
    <property type="entry name" value="DUF1579"/>
    <property type="match status" value="1"/>
</dbReference>
<dbReference type="OrthoDB" id="277821at2"/>
<dbReference type="STRING" id="1121899.GCA_000430025_01192"/>
<dbReference type="EMBL" id="JRLW01000001">
    <property type="protein sequence ID" value="KGO90843.1"/>
    <property type="molecule type" value="Genomic_DNA"/>
</dbReference>
<dbReference type="Proteomes" id="UP000030121">
    <property type="component" value="Unassembled WGS sequence"/>
</dbReference>
<accession>A0A0A2MHA1</accession>
<evidence type="ECO:0000313" key="1">
    <source>
        <dbReference type="EMBL" id="KGO90843.1"/>
    </source>
</evidence>
<sequence length="216" mass="23969">MNKTILTLAIASLSLVACKKDGEKADSQSAVDSTAVKTEDTAAAVMPDSATINKAWMDYATPGEAHKMMMAENGIWNGEMTMWMHAGAEPMKQTVSAEYKTVMGGRYQEGIHKGNFMGAPFEGKSTLAYDNATQEYTSTWIDNMGTGIMIMKGKYDPATKQFRMEGDCVDPVTKKTKKMREVVTVVDDNTRKMEMFDTGYDGKEFKNMEIISTRKK</sequence>
<comment type="caution">
    <text evidence="1">The sequence shown here is derived from an EMBL/GenBank/DDBJ whole genome shotgun (WGS) entry which is preliminary data.</text>
</comment>
<evidence type="ECO:0000313" key="2">
    <source>
        <dbReference type="Proteomes" id="UP000030121"/>
    </source>
</evidence>
<gene>
    <name evidence="1" type="ORF">Q764_01615</name>
</gene>
<dbReference type="PROSITE" id="PS51257">
    <property type="entry name" value="PROKAR_LIPOPROTEIN"/>
    <property type="match status" value="1"/>
</dbReference>
<keyword evidence="2" id="KW-1185">Reference proteome</keyword>
<protein>
    <recommendedName>
        <fullName evidence="3">DUF1579 domain-containing protein</fullName>
    </recommendedName>
</protein>
<name>A0A0A2MHA1_9FLAO</name>
<organism evidence="1 2">
    <name type="scientific">Flavobacterium suncheonense GH29-5 = DSM 17707</name>
    <dbReference type="NCBI Taxonomy" id="1121899"/>
    <lineage>
        <taxon>Bacteria</taxon>
        <taxon>Pseudomonadati</taxon>
        <taxon>Bacteroidota</taxon>
        <taxon>Flavobacteriia</taxon>
        <taxon>Flavobacteriales</taxon>
        <taxon>Flavobacteriaceae</taxon>
        <taxon>Flavobacterium</taxon>
    </lineage>
</organism>
<dbReference type="RefSeq" id="WP_026979942.1">
    <property type="nucleotide sequence ID" value="NZ_AUCZ01000004.1"/>
</dbReference>
<dbReference type="eggNOG" id="ENOG503231D">
    <property type="taxonomic scope" value="Bacteria"/>
</dbReference>